<accession>A0ABS1SVN2</accession>
<keyword evidence="2" id="KW-0808">Transferase</keyword>
<dbReference type="PANTHER" id="PTHR24345:SF0">
    <property type="entry name" value="CELL CYCLE SERINE_THREONINE-PROTEIN KINASE CDC5_MSD2"/>
    <property type="match status" value="1"/>
</dbReference>
<evidence type="ECO:0000256" key="4">
    <source>
        <dbReference type="ARBA" id="ARBA00022777"/>
    </source>
</evidence>
<dbReference type="InterPro" id="IPR000719">
    <property type="entry name" value="Prot_kinase_dom"/>
</dbReference>
<evidence type="ECO:0000256" key="2">
    <source>
        <dbReference type="ARBA" id="ARBA00022679"/>
    </source>
</evidence>
<dbReference type="Pfam" id="PF00069">
    <property type="entry name" value="Pkinase"/>
    <property type="match status" value="1"/>
</dbReference>
<dbReference type="Proteomes" id="UP000604898">
    <property type="component" value="Unassembled WGS sequence"/>
</dbReference>
<keyword evidence="5" id="KW-0067">ATP-binding</keyword>
<dbReference type="SUPFAM" id="SSF56112">
    <property type="entry name" value="Protein kinase-like (PK-like)"/>
    <property type="match status" value="1"/>
</dbReference>
<evidence type="ECO:0000256" key="1">
    <source>
        <dbReference type="ARBA" id="ARBA00022527"/>
    </source>
</evidence>
<dbReference type="InterPro" id="IPR008271">
    <property type="entry name" value="Ser/Thr_kinase_AS"/>
</dbReference>
<gene>
    <name evidence="7" type="ORF">JMA39_05515</name>
</gene>
<comment type="caution">
    <text evidence="7">The sequence shown here is derived from an EMBL/GenBank/DDBJ whole genome shotgun (WGS) entry which is preliminary data.</text>
</comment>
<keyword evidence="3" id="KW-0547">Nucleotide-binding</keyword>
<evidence type="ECO:0000256" key="5">
    <source>
        <dbReference type="ARBA" id="ARBA00022840"/>
    </source>
</evidence>
<evidence type="ECO:0000259" key="6">
    <source>
        <dbReference type="PROSITE" id="PS50011"/>
    </source>
</evidence>
<dbReference type="Gene3D" id="1.10.510.10">
    <property type="entry name" value="Transferase(Phosphotransferase) domain 1"/>
    <property type="match status" value="1"/>
</dbReference>
<dbReference type="EMBL" id="JAESVD010000003">
    <property type="protein sequence ID" value="MBL4912597.1"/>
    <property type="molecule type" value="Genomic_DNA"/>
</dbReference>
<dbReference type="RefSeq" id="WP_202720842.1">
    <property type="nucleotide sequence ID" value="NZ_BPEX01000017.1"/>
</dbReference>
<dbReference type="PROSITE" id="PS50011">
    <property type="entry name" value="PROTEIN_KINASE_DOM"/>
    <property type="match status" value="1"/>
</dbReference>
<proteinExistence type="predicted"/>
<name>A0ABS1SVN2_9GAMM</name>
<organism evidence="7 8">
    <name type="scientific">Shewanella schlegeliana</name>
    <dbReference type="NCBI Taxonomy" id="190308"/>
    <lineage>
        <taxon>Bacteria</taxon>
        <taxon>Pseudomonadati</taxon>
        <taxon>Pseudomonadota</taxon>
        <taxon>Gammaproteobacteria</taxon>
        <taxon>Alteromonadales</taxon>
        <taxon>Shewanellaceae</taxon>
        <taxon>Shewanella</taxon>
    </lineage>
</organism>
<reference evidence="7 8" key="1">
    <citation type="submission" date="2021-01" db="EMBL/GenBank/DDBJ databases">
        <title>Genome sequence of Shewanella schlegeliana JCM 11561.</title>
        <authorList>
            <person name="Zhang H."/>
            <person name="Li C."/>
        </authorList>
    </citation>
    <scope>NUCLEOTIDE SEQUENCE [LARGE SCALE GENOMIC DNA]</scope>
    <source>
        <strain evidence="7 8">JCM 11561</strain>
    </source>
</reference>
<dbReference type="CDD" id="cd14014">
    <property type="entry name" value="STKc_PknB_like"/>
    <property type="match status" value="1"/>
</dbReference>
<evidence type="ECO:0000313" key="7">
    <source>
        <dbReference type="EMBL" id="MBL4912597.1"/>
    </source>
</evidence>
<dbReference type="PROSITE" id="PS00108">
    <property type="entry name" value="PROTEIN_KINASE_ST"/>
    <property type="match status" value="1"/>
</dbReference>
<keyword evidence="8" id="KW-1185">Reference proteome</keyword>
<sequence length="348" mass="40200">MSRYQVAEVTFEILEDIGQEGKNSDVYRILDSALNAEMVLKRINKANFSDAEQFFDEARKVYDNKHPNVVEVNYACQDNDFIYITMPYYQNGSLSGMMNQRFLTLREIIRYSVQFISGLHNIHSNNLLHFDLKPDNILLSDRNEAMLSDFGLAMHMDEYGFTTPKQLYSKHVPPEAINTREFSTSFDIYQAGLTMYRMCVGSDCFNSQFDSYSLGGAFDQGKFLQDLGNGTFPDRNLIPTHIHKKVKDAITKCLEVDPDNRFETALEIINAISDVDENYLDWEYEQNEHIRKWSKRSSSGVLHCLQIDTDRKSTAFKIGTTDKRTATANYSKDYLTDAELKRFLRQSI</sequence>
<feature type="domain" description="Protein kinase" evidence="6">
    <location>
        <begin position="11"/>
        <end position="280"/>
    </location>
</feature>
<evidence type="ECO:0000256" key="3">
    <source>
        <dbReference type="ARBA" id="ARBA00022741"/>
    </source>
</evidence>
<keyword evidence="1 7" id="KW-0723">Serine/threonine-protein kinase</keyword>
<dbReference type="PANTHER" id="PTHR24345">
    <property type="entry name" value="SERINE/THREONINE-PROTEIN KINASE PLK"/>
    <property type="match status" value="1"/>
</dbReference>
<protein>
    <submittedName>
        <fullName evidence="7">Serine/threonine protein kinase</fullName>
    </submittedName>
</protein>
<evidence type="ECO:0000313" key="8">
    <source>
        <dbReference type="Proteomes" id="UP000604898"/>
    </source>
</evidence>
<dbReference type="GO" id="GO:0004674">
    <property type="term" value="F:protein serine/threonine kinase activity"/>
    <property type="evidence" value="ECO:0007669"/>
    <property type="project" value="UniProtKB-KW"/>
</dbReference>
<dbReference type="SMART" id="SM00220">
    <property type="entry name" value="S_TKc"/>
    <property type="match status" value="1"/>
</dbReference>
<keyword evidence="4 7" id="KW-0418">Kinase</keyword>
<dbReference type="InterPro" id="IPR011009">
    <property type="entry name" value="Kinase-like_dom_sf"/>
</dbReference>